<organism evidence="6 7">
    <name type="scientific">Paenibacillus foliorum</name>
    <dbReference type="NCBI Taxonomy" id="2654974"/>
    <lineage>
        <taxon>Bacteria</taxon>
        <taxon>Bacillati</taxon>
        <taxon>Bacillota</taxon>
        <taxon>Bacilli</taxon>
        <taxon>Bacillales</taxon>
        <taxon>Paenibacillaceae</taxon>
        <taxon>Paenibacillus</taxon>
    </lineage>
</organism>
<dbReference type="InterPro" id="IPR001279">
    <property type="entry name" value="Metallo-B-lactamas"/>
</dbReference>
<reference evidence="6" key="1">
    <citation type="submission" date="2019-10" db="EMBL/GenBank/DDBJ databases">
        <title>Description of Paenibacillus glebae sp. nov.</title>
        <authorList>
            <person name="Carlier A."/>
            <person name="Qi S."/>
        </authorList>
    </citation>
    <scope>NUCLEOTIDE SEQUENCE</scope>
    <source>
        <strain evidence="6">LMG 31456</strain>
    </source>
</reference>
<dbReference type="EMBL" id="WHOD01000070">
    <property type="protein sequence ID" value="NOU95302.1"/>
    <property type="molecule type" value="Genomic_DNA"/>
</dbReference>
<name>A0A972K3U7_9BACL</name>
<protein>
    <submittedName>
        <fullName evidence="6">MBL fold metallo-hydrolase</fullName>
    </submittedName>
</protein>
<dbReference type="Proteomes" id="UP000641588">
    <property type="component" value="Unassembled WGS sequence"/>
</dbReference>
<evidence type="ECO:0000313" key="7">
    <source>
        <dbReference type="Proteomes" id="UP000641588"/>
    </source>
</evidence>
<comment type="catalytic activity">
    <reaction evidence="2">
        <text>3',5'-cyclic CMP + H2O = CMP + H(+)</text>
        <dbReference type="Rhea" id="RHEA:72675"/>
        <dbReference type="ChEBI" id="CHEBI:15377"/>
        <dbReference type="ChEBI" id="CHEBI:15378"/>
        <dbReference type="ChEBI" id="CHEBI:58003"/>
        <dbReference type="ChEBI" id="CHEBI:60377"/>
    </reaction>
    <physiologicalReaction direction="left-to-right" evidence="2">
        <dbReference type="Rhea" id="RHEA:72676"/>
    </physiologicalReaction>
</comment>
<comment type="caution">
    <text evidence="6">The sequence shown here is derived from an EMBL/GenBank/DDBJ whole genome shotgun (WGS) entry which is preliminary data.</text>
</comment>
<evidence type="ECO:0000256" key="2">
    <source>
        <dbReference type="ARBA" id="ARBA00034221"/>
    </source>
</evidence>
<evidence type="ECO:0000256" key="1">
    <source>
        <dbReference type="ARBA" id="ARBA00022833"/>
    </source>
</evidence>
<accession>A0A972K3U7</accession>
<dbReference type="RefSeq" id="WP_171653504.1">
    <property type="nucleotide sequence ID" value="NZ_WHOD01000070.1"/>
</dbReference>
<dbReference type="PANTHER" id="PTHR46018">
    <property type="entry name" value="ZINC PHOSPHODIESTERASE ELAC PROTEIN 1"/>
    <property type="match status" value="1"/>
</dbReference>
<evidence type="ECO:0000256" key="4">
    <source>
        <dbReference type="ARBA" id="ARBA00048505"/>
    </source>
</evidence>
<dbReference type="SMART" id="SM00849">
    <property type="entry name" value="Lactamase_B"/>
    <property type="match status" value="1"/>
</dbReference>
<evidence type="ECO:0000259" key="5">
    <source>
        <dbReference type="SMART" id="SM00849"/>
    </source>
</evidence>
<keyword evidence="7" id="KW-1185">Reference proteome</keyword>
<dbReference type="PANTHER" id="PTHR46018:SF7">
    <property type="entry name" value="RIBONUCLEASE Z"/>
    <property type="match status" value="1"/>
</dbReference>
<dbReference type="Pfam" id="PF23023">
    <property type="entry name" value="Anti-Pycsar_Apyc1"/>
    <property type="match status" value="1"/>
</dbReference>
<sequence length="248" mass="28254">MSLQIQMIGTGSAFSKKFYNNNALVFCNGFTLLIDCGATAPRALYELDFPLTQIDGILITHIHSDHVGGLEEFAFRLHYAYNKQRMKLFVPSTLLYSLWHHSLRGGLENKAEGLMQLEDYFEVIVLDEAVTTNLSPDLNVELIPSQHIPEKPSYSLLLNEKVFYSSDARFDGALLVELHTKGRCDYILHDCQLTSPGVVHACLDDLLTLPESVQEKVMLMHYDDKVDQYIGMTGKMTFIEQYTLYDFR</sequence>
<dbReference type="AlphaFoldDB" id="A0A972K3U7"/>
<comment type="function">
    <text evidence="3">Counteracts the endogenous Pycsar antiviral defense system. Phosphodiesterase that enables metal-dependent hydrolysis of host cyclic nucleotide Pycsar defense signals such as cCMP and cUMP.</text>
</comment>
<dbReference type="Gene3D" id="3.60.15.10">
    <property type="entry name" value="Ribonuclease Z/Hydroxyacylglutathione hydrolase-like"/>
    <property type="match status" value="1"/>
</dbReference>
<proteinExistence type="predicted"/>
<dbReference type="SUPFAM" id="SSF56281">
    <property type="entry name" value="Metallo-hydrolase/oxidoreductase"/>
    <property type="match status" value="1"/>
</dbReference>
<dbReference type="InterPro" id="IPR036866">
    <property type="entry name" value="RibonucZ/Hydroxyglut_hydro"/>
</dbReference>
<dbReference type="GO" id="GO:0042781">
    <property type="term" value="F:3'-tRNA processing endoribonuclease activity"/>
    <property type="evidence" value="ECO:0007669"/>
    <property type="project" value="TreeGrafter"/>
</dbReference>
<keyword evidence="1" id="KW-0862">Zinc</keyword>
<evidence type="ECO:0000313" key="6">
    <source>
        <dbReference type="EMBL" id="NOU95302.1"/>
    </source>
</evidence>
<dbReference type="GO" id="GO:0046872">
    <property type="term" value="F:metal ion binding"/>
    <property type="evidence" value="ECO:0007669"/>
    <property type="project" value="UniProtKB-KW"/>
</dbReference>
<feature type="domain" description="Metallo-beta-lactamase" evidence="5">
    <location>
        <begin position="19"/>
        <end position="221"/>
    </location>
</feature>
<evidence type="ECO:0000256" key="3">
    <source>
        <dbReference type="ARBA" id="ARBA00034301"/>
    </source>
</evidence>
<comment type="catalytic activity">
    <reaction evidence="4">
        <text>3',5'-cyclic UMP + H2O = UMP + H(+)</text>
        <dbReference type="Rhea" id="RHEA:70575"/>
        <dbReference type="ChEBI" id="CHEBI:15377"/>
        <dbReference type="ChEBI" id="CHEBI:15378"/>
        <dbReference type="ChEBI" id="CHEBI:57865"/>
        <dbReference type="ChEBI" id="CHEBI:184387"/>
    </reaction>
    <physiologicalReaction direction="left-to-right" evidence="4">
        <dbReference type="Rhea" id="RHEA:70576"/>
    </physiologicalReaction>
</comment>
<gene>
    <name evidence="6" type="ORF">GC093_19025</name>
</gene>